<gene>
    <name evidence="4" type="ORF">GCM10010191_47700</name>
</gene>
<comment type="similarity">
    <text evidence="1 2">Belongs to the anti-sigma-factor antagonist family.</text>
</comment>
<organism evidence="4 5">
    <name type="scientific">Actinomadura vinacea</name>
    <dbReference type="NCBI Taxonomy" id="115336"/>
    <lineage>
        <taxon>Bacteria</taxon>
        <taxon>Bacillati</taxon>
        <taxon>Actinomycetota</taxon>
        <taxon>Actinomycetes</taxon>
        <taxon>Streptosporangiales</taxon>
        <taxon>Thermomonosporaceae</taxon>
        <taxon>Actinomadura</taxon>
    </lineage>
</organism>
<dbReference type="Pfam" id="PF01740">
    <property type="entry name" value="STAS"/>
    <property type="match status" value="1"/>
</dbReference>
<reference evidence="4 5" key="1">
    <citation type="journal article" date="2019" name="Int. J. Syst. Evol. Microbiol.">
        <title>The Global Catalogue of Microorganisms (GCM) 10K type strain sequencing project: providing services to taxonomists for standard genome sequencing and annotation.</title>
        <authorList>
            <consortium name="The Broad Institute Genomics Platform"/>
            <consortium name="The Broad Institute Genome Sequencing Center for Infectious Disease"/>
            <person name="Wu L."/>
            <person name="Ma J."/>
        </authorList>
    </citation>
    <scope>NUCLEOTIDE SEQUENCE [LARGE SCALE GENOMIC DNA]</scope>
    <source>
        <strain evidence="4 5">JCM 3325</strain>
    </source>
</reference>
<dbReference type="InterPro" id="IPR036513">
    <property type="entry name" value="STAS_dom_sf"/>
</dbReference>
<name>A0ABN3JFR8_9ACTN</name>
<dbReference type="PROSITE" id="PS50801">
    <property type="entry name" value="STAS"/>
    <property type="match status" value="1"/>
</dbReference>
<protein>
    <recommendedName>
        <fullName evidence="2">Anti-sigma factor antagonist</fullName>
    </recommendedName>
</protein>
<comment type="caution">
    <text evidence="4">The sequence shown here is derived from an EMBL/GenBank/DDBJ whole genome shotgun (WGS) entry which is preliminary data.</text>
</comment>
<evidence type="ECO:0000313" key="4">
    <source>
        <dbReference type="EMBL" id="GAA2428954.1"/>
    </source>
</evidence>
<accession>A0ABN3JFR8</accession>
<feature type="domain" description="STAS" evidence="3">
    <location>
        <begin position="3"/>
        <end position="111"/>
    </location>
</feature>
<evidence type="ECO:0000259" key="3">
    <source>
        <dbReference type="PROSITE" id="PS50801"/>
    </source>
</evidence>
<evidence type="ECO:0000256" key="1">
    <source>
        <dbReference type="ARBA" id="ARBA00009013"/>
    </source>
</evidence>
<dbReference type="InterPro" id="IPR003658">
    <property type="entry name" value="Anti-sigma_ant"/>
</dbReference>
<dbReference type="SUPFAM" id="SSF52091">
    <property type="entry name" value="SpoIIaa-like"/>
    <property type="match status" value="1"/>
</dbReference>
<evidence type="ECO:0000313" key="5">
    <source>
        <dbReference type="Proteomes" id="UP001501231"/>
    </source>
</evidence>
<dbReference type="RefSeq" id="WP_344591722.1">
    <property type="nucleotide sequence ID" value="NZ_BAAARW010000019.1"/>
</dbReference>
<dbReference type="Gene3D" id="3.30.750.24">
    <property type="entry name" value="STAS domain"/>
    <property type="match status" value="1"/>
</dbReference>
<dbReference type="PANTHER" id="PTHR33495:SF2">
    <property type="entry name" value="ANTI-SIGMA FACTOR ANTAGONIST TM_1081-RELATED"/>
    <property type="match status" value="1"/>
</dbReference>
<proteinExistence type="inferred from homology"/>
<sequence length="118" mass="12988">MDFDVNLLRQDRCAVVRVRGEIDVVSREPFEATIAEALDTGGPMVVDMRQVTFCDSTGLNVIVTANRRAIERGTAIALVALPPRVRRVFRITAVDEFIPIYDTLREAITALPSTASPS</sequence>
<keyword evidence="5" id="KW-1185">Reference proteome</keyword>
<dbReference type="PANTHER" id="PTHR33495">
    <property type="entry name" value="ANTI-SIGMA FACTOR ANTAGONIST TM_1081-RELATED-RELATED"/>
    <property type="match status" value="1"/>
</dbReference>
<evidence type="ECO:0000256" key="2">
    <source>
        <dbReference type="RuleBase" id="RU003749"/>
    </source>
</evidence>
<dbReference type="Proteomes" id="UP001501231">
    <property type="component" value="Unassembled WGS sequence"/>
</dbReference>
<dbReference type="NCBIfam" id="TIGR00377">
    <property type="entry name" value="ant_ant_sig"/>
    <property type="match status" value="1"/>
</dbReference>
<dbReference type="InterPro" id="IPR002645">
    <property type="entry name" value="STAS_dom"/>
</dbReference>
<dbReference type="EMBL" id="BAAARW010000019">
    <property type="protein sequence ID" value="GAA2428954.1"/>
    <property type="molecule type" value="Genomic_DNA"/>
</dbReference>
<dbReference type="CDD" id="cd07043">
    <property type="entry name" value="STAS_anti-anti-sigma_factors"/>
    <property type="match status" value="1"/>
</dbReference>